<evidence type="ECO:0000256" key="5">
    <source>
        <dbReference type="ARBA" id="ARBA00022801"/>
    </source>
</evidence>
<comment type="function">
    <text evidence="1">Is involved in generating a small heat-stable compound (Nod), an acylated oligomer of N-acetylglucosamine, that stimulates mitosis in various plant protoplasts.</text>
</comment>
<dbReference type="PANTHER" id="PTHR10587:SF133">
    <property type="entry name" value="CHITIN DEACETYLASE 1-RELATED"/>
    <property type="match status" value="1"/>
</dbReference>
<reference evidence="9 10" key="1">
    <citation type="submission" date="2019-11" db="EMBL/GenBank/DDBJ databases">
        <title>Identification of a novel strain.</title>
        <authorList>
            <person name="Xu Q."/>
            <person name="Wang G."/>
        </authorList>
    </citation>
    <scope>NUCLEOTIDE SEQUENCE [LARGE SCALE GENOMIC DNA]</scope>
    <source>
        <strain evidence="10">xq</strain>
    </source>
</reference>
<dbReference type="InterPro" id="IPR011330">
    <property type="entry name" value="Glyco_hydro/deAcase_b/a-brl"/>
</dbReference>
<feature type="region of interest" description="Disordered" evidence="7">
    <location>
        <begin position="1"/>
        <end position="72"/>
    </location>
</feature>
<name>A0A6I3KH51_9HYPH</name>
<dbReference type="SUPFAM" id="SSF88713">
    <property type="entry name" value="Glycoside hydrolase/deacetylase"/>
    <property type="match status" value="1"/>
</dbReference>
<dbReference type="Gene3D" id="3.20.20.370">
    <property type="entry name" value="Glycoside hydrolase/deacetylase"/>
    <property type="match status" value="1"/>
</dbReference>
<dbReference type="InterPro" id="IPR002509">
    <property type="entry name" value="NODB_dom"/>
</dbReference>
<keyword evidence="5" id="KW-0378">Hydrolase</keyword>
<dbReference type="Proteomes" id="UP000440694">
    <property type="component" value="Unassembled WGS sequence"/>
</dbReference>
<dbReference type="AlphaFoldDB" id="A0A6I3KH51"/>
<feature type="compositionally biased region" description="Pro residues" evidence="7">
    <location>
        <begin position="42"/>
        <end position="53"/>
    </location>
</feature>
<comment type="similarity">
    <text evidence="2">Belongs to the polysaccharide deacetylase family.</text>
</comment>
<proteinExistence type="inferred from homology"/>
<evidence type="ECO:0000256" key="2">
    <source>
        <dbReference type="ARBA" id="ARBA00010973"/>
    </source>
</evidence>
<comment type="caution">
    <text evidence="9">The sequence shown here is derived from an EMBL/GenBank/DDBJ whole genome shotgun (WGS) entry which is preliminary data.</text>
</comment>
<dbReference type="PROSITE" id="PS51677">
    <property type="entry name" value="NODB"/>
    <property type="match status" value="1"/>
</dbReference>
<dbReference type="GO" id="GO:0016810">
    <property type="term" value="F:hydrolase activity, acting on carbon-nitrogen (but not peptide) bonds"/>
    <property type="evidence" value="ECO:0007669"/>
    <property type="project" value="InterPro"/>
</dbReference>
<accession>A0A6I3KH51</accession>
<evidence type="ECO:0000256" key="6">
    <source>
        <dbReference type="ARBA" id="ARBA00032976"/>
    </source>
</evidence>
<dbReference type="GO" id="GO:0005975">
    <property type="term" value="P:carbohydrate metabolic process"/>
    <property type="evidence" value="ECO:0007669"/>
    <property type="project" value="InterPro"/>
</dbReference>
<dbReference type="CDD" id="cd10917">
    <property type="entry name" value="CE4_NodB_like_6s_7s"/>
    <property type="match status" value="1"/>
</dbReference>
<organism evidence="9 10">
    <name type="scientific">Hyphomicrobium album</name>
    <dbReference type="NCBI Taxonomy" id="2665159"/>
    <lineage>
        <taxon>Bacteria</taxon>
        <taxon>Pseudomonadati</taxon>
        <taxon>Pseudomonadota</taxon>
        <taxon>Alphaproteobacteria</taxon>
        <taxon>Hyphomicrobiales</taxon>
        <taxon>Hyphomicrobiaceae</taxon>
        <taxon>Hyphomicrobium</taxon>
    </lineage>
</organism>
<feature type="region of interest" description="Disordered" evidence="7">
    <location>
        <begin position="414"/>
        <end position="475"/>
    </location>
</feature>
<evidence type="ECO:0000313" key="9">
    <source>
        <dbReference type="EMBL" id="MTD93703.1"/>
    </source>
</evidence>
<feature type="compositionally biased region" description="Basic residues" evidence="7">
    <location>
        <begin position="448"/>
        <end position="460"/>
    </location>
</feature>
<dbReference type="GO" id="GO:0016020">
    <property type="term" value="C:membrane"/>
    <property type="evidence" value="ECO:0007669"/>
    <property type="project" value="TreeGrafter"/>
</dbReference>
<dbReference type="PANTHER" id="PTHR10587">
    <property type="entry name" value="GLYCOSYL TRANSFERASE-RELATED"/>
    <property type="match status" value="1"/>
</dbReference>
<dbReference type="EMBL" id="WMBQ01000001">
    <property type="protein sequence ID" value="MTD93703.1"/>
    <property type="molecule type" value="Genomic_DNA"/>
</dbReference>
<evidence type="ECO:0000313" key="10">
    <source>
        <dbReference type="Proteomes" id="UP000440694"/>
    </source>
</evidence>
<feature type="domain" description="NodB homology" evidence="8">
    <location>
        <begin position="160"/>
        <end position="341"/>
    </location>
</feature>
<dbReference type="InterPro" id="IPR050248">
    <property type="entry name" value="Polysacc_deacetylase_ArnD"/>
</dbReference>
<protein>
    <recommendedName>
        <fullName evidence="3">Chitooligosaccharide deacetylase</fullName>
    </recommendedName>
    <alternativeName>
        <fullName evidence="6">Nodulation protein B</fullName>
    </alternativeName>
</protein>
<dbReference type="Pfam" id="PF01522">
    <property type="entry name" value="Polysacc_deac_1"/>
    <property type="match status" value="1"/>
</dbReference>
<evidence type="ECO:0000256" key="7">
    <source>
        <dbReference type="SAM" id="MobiDB-lite"/>
    </source>
</evidence>
<evidence type="ECO:0000256" key="1">
    <source>
        <dbReference type="ARBA" id="ARBA00003236"/>
    </source>
</evidence>
<gene>
    <name evidence="9" type="ORF">GIW81_05060</name>
</gene>
<keyword evidence="10" id="KW-1185">Reference proteome</keyword>
<dbReference type="GO" id="GO:0046872">
    <property type="term" value="F:metal ion binding"/>
    <property type="evidence" value="ECO:0007669"/>
    <property type="project" value="UniProtKB-KW"/>
</dbReference>
<evidence type="ECO:0000256" key="4">
    <source>
        <dbReference type="ARBA" id="ARBA00022723"/>
    </source>
</evidence>
<evidence type="ECO:0000259" key="8">
    <source>
        <dbReference type="PROSITE" id="PS51677"/>
    </source>
</evidence>
<keyword evidence="4" id="KW-0479">Metal-binding</keyword>
<evidence type="ECO:0000256" key="3">
    <source>
        <dbReference type="ARBA" id="ARBA00020071"/>
    </source>
</evidence>
<sequence length="475" mass="51333">MPRPPSSSPRSSRLPRGRSPRARSLGSSRTEILAQRCCRGPPTAPRNPLPPQPRLQRRAQPCHGTKSGSRHECRDELLLRNPQLADAERSRCNLIRLCLSALALVAATALSSIPASAEETCPNPQTALGVSRIVEIDAKAGPLFGGFTKYEKEPRFLGPKEVVLTFDDGPMPKYTKPILDALDKFCTKATFFYVGQMAQAYPDMVKEVMGRGHTMGTHTWSHPLNLRAMSLERSTDQIERGFAAVALAAGQPIAPFFRFPGLSDSAPMLAHLQERGIAAFTVDVVSNDSYIGSPSRLVARTLDQVERQNGGIVLFHDIKASTAHALPTILTELKKRGYKVVHLRSKSVFEPLPALTAELEAKRVAAVQKKASGKPQATAEKPKLVPFYAAISTSTLEATSEPEVTVLAPEAKERVHAGGTHATASAPVATSPEAAGEATQPVTAATPRSKKHARSKRHKKEHDPMSLSGAVSGRW</sequence>